<dbReference type="InterPro" id="IPR011063">
    <property type="entry name" value="TilS/TtcA_N"/>
</dbReference>
<feature type="domain" description="tRNA(Ile)-lysidine/2-thiocytidine synthase N-terminal" evidence="7">
    <location>
        <begin position="46"/>
        <end position="194"/>
    </location>
</feature>
<proteinExistence type="inferred from homology"/>
<evidence type="ECO:0000256" key="4">
    <source>
        <dbReference type="ARBA" id="ARBA00022741"/>
    </source>
</evidence>
<dbReference type="AlphaFoldDB" id="A0AAN6UHR4"/>
<reference evidence="8" key="1">
    <citation type="journal article" date="2023" name="Mol. Phylogenet. Evol.">
        <title>Genome-scale phylogeny and comparative genomics of the fungal order Sordariales.</title>
        <authorList>
            <person name="Hensen N."/>
            <person name="Bonometti L."/>
            <person name="Westerberg I."/>
            <person name="Brannstrom I.O."/>
            <person name="Guillou S."/>
            <person name="Cros-Aarteil S."/>
            <person name="Calhoun S."/>
            <person name="Haridas S."/>
            <person name="Kuo A."/>
            <person name="Mondo S."/>
            <person name="Pangilinan J."/>
            <person name="Riley R."/>
            <person name="LaButti K."/>
            <person name="Andreopoulos B."/>
            <person name="Lipzen A."/>
            <person name="Chen C."/>
            <person name="Yan M."/>
            <person name="Daum C."/>
            <person name="Ng V."/>
            <person name="Clum A."/>
            <person name="Steindorff A."/>
            <person name="Ohm R.A."/>
            <person name="Martin F."/>
            <person name="Silar P."/>
            <person name="Natvig D.O."/>
            <person name="Lalanne C."/>
            <person name="Gautier V."/>
            <person name="Ament-Velasquez S.L."/>
            <person name="Kruys A."/>
            <person name="Hutchinson M.I."/>
            <person name="Powell A.J."/>
            <person name="Barry K."/>
            <person name="Miller A.N."/>
            <person name="Grigoriev I.V."/>
            <person name="Debuchy R."/>
            <person name="Gladieux P."/>
            <person name="Hiltunen Thoren M."/>
            <person name="Johannesson H."/>
        </authorList>
    </citation>
    <scope>NUCLEOTIDE SEQUENCE</scope>
    <source>
        <strain evidence="8">CBS 123565</strain>
    </source>
</reference>
<dbReference type="Pfam" id="PF01171">
    <property type="entry name" value="ATP_bind_3"/>
    <property type="match status" value="2"/>
</dbReference>
<dbReference type="CDD" id="cd01992">
    <property type="entry name" value="TilS_N"/>
    <property type="match status" value="1"/>
</dbReference>
<dbReference type="Gene3D" id="3.40.50.620">
    <property type="entry name" value="HUPs"/>
    <property type="match status" value="1"/>
</dbReference>
<dbReference type="PANTHER" id="PTHR43033:SF1">
    <property type="entry name" value="TRNA(ILE)-LYSIDINE SYNTHASE-RELATED"/>
    <property type="match status" value="1"/>
</dbReference>
<dbReference type="GO" id="GO:0032267">
    <property type="term" value="F:tRNA(Ile)-lysidine synthase activity"/>
    <property type="evidence" value="ECO:0007669"/>
    <property type="project" value="UniProtKB-EC"/>
</dbReference>
<keyword evidence="2" id="KW-0436">Ligase</keyword>
<evidence type="ECO:0000259" key="7">
    <source>
        <dbReference type="Pfam" id="PF01171"/>
    </source>
</evidence>
<organism evidence="8 9">
    <name type="scientific">Trichocladium antarcticum</name>
    <dbReference type="NCBI Taxonomy" id="1450529"/>
    <lineage>
        <taxon>Eukaryota</taxon>
        <taxon>Fungi</taxon>
        <taxon>Dikarya</taxon>
        <taxon>Ascomycota</taxon>
        <taxon>Pezizomycotina</taxon>
        <taxon>Sordariomycetes</taxon>
        <taxon>Sordariomycetidae</taxon>
        <taxon>Sordariales</taxon>
        <taxon>Chaetomiaceae</taxon>
        <taxon>Trichocladium</taxon>
    </lineage>
</organism>
<evidence type="ECO:0000313" key="9">
    <source>
        <dbReference type="Proteomes" id="UP001304895"/>
    </source>
</evidence>
<protein>
    <recommendedName>
        <fullName evidence="1">tRNA(Ile)-lysidine synthetase</fullName>
        <ecNumber evidence="1">6.3.4.19</ecNumber>
    </recommendedName>
</protein>
<comment type="catalytic activity">
    <reaction evidence="6">
        <text>cytidine(34) in tRNA(Ile2) + L-lysine + ATP = lysidine(34) in tRNA(Ile2) + AMP + diphosphate + H(+)</text>
        <dbReference type="Rhea" id="RHEA:43744"/>
        <dbReference type="Rhea" id="RHEA-COMP:10625"/>
        <dbReference type="Rhea" id="RHEA-COMP:10670"/>
        <dbReference type="ChEBI" id="CHEBI:15378"/>
        <dbReference type="ChEBI" id="CHEBI:30616"/>
        <dbReference type="ChEBI" id="CHEBI:32551"/>
        <dbReference type="ChEBI" id="CHEBI:33019"/>
        <dbReference type="ChEBI" id="CHEBI:82748"/>
        <dbReference type="ChEBI" id="CHEBI:83665"/>
        <dbReference type="ChEBI" id="CHEBI:456215"/>
        <dbReference type="EC" id="6.3.4.19"/>
    </reaction>
</comment>
<comment type="caution">
    <text evidence="8">The sequence shown here is derived from an EMBL/GenBank/DDBJ whole genome shotgun (WGS) entry which is preliminary data.</text>
</comment>
<dbReference type="PANTHER" id="PTHR43033">
    <property type="entry name" value="TRNA(ILE)-LYSIDINE SYNTHASE-RELATED"/>
    <property type="match status" value="1"/>
</dbReference>
<dbReference type="InterPro" id="IPR012094">
    <property type="entry name" value="tRNA_Ile_lys_synt"/>
</dbReference>
<evidence type="ECO:0000256" key="5">
    <source>
        <dbReference type="ARBA" id="ARBA00022840"/>
    </source>
</evidence>
<dbReference type="NCBIfam" id="TIGR02432">
    <property type="entry name" value="lysidine_TilS_N"/>
    <property type="match status" value="1"/>
</dbReference>
<name>A0AAN6UHR4_9PEZI</name>
<evidence type="ECO:0000256" key="2">
    <source>
        <dbReference type="ARBA" id="ARBA00022598"/>
    </source>
</evidence>
<reference evidence="8" key="2">
    <citation type="submission" date="2023-05" db="EMBL/GenBank/DDBJ databases">
        <authorList>
            <consortium name="Lawrence Berkeley National Laboratory"/>
            <person name="Steindorff A."/>
            <person name="Hensen N."/>
            <person name="Bonometti L."/>
            <person name="Westerberg I."/>
            <person name="Brannstrom I.O."/>
            <person name="Guillou S."/>
            <person name="Cros-Aarteil S."/>
            <person name="Calhoun S."/>
            <person name="Haridas S."/>
            <person name="Kuo A."/>
            <person name="Mondo S."/>
            <person name="Pangilinan J."/>
            <person name="Riley R."/>
            <person name="Labutti K."/>
            <person name="Andreopoulos B."/>
            <person name="Lipzen A."/>
            <person name="Chen C."/>
            <person name="Yanf M."/>
            <person name="Daum C."/>
            <person name="Ng V."/>
            <person name="Clum A."/>
            <person name="Ohm R."/>
            <person name="Martin F."/>
            <person name="Silar P."/>
            <person name="Natvig D."/>
            <person name="Lalanne C."/>
            <person name="Gautier V."/>
            <person name="Ament-Velasquez S.L."/>
            <person name="Kruys A."/>
            <person name="Hutchinson M.I."/>
            <person name="Powell A.J."/>
            <person name="Barry K."/>
            <person name="Miller A.N."/>
            <person name="Grigoriev I.V."/>
            <person name="Debuchy R."/>
            <person name="Gladieux P."/>
            <person name="Thoren M.H."/>
            <person name="Johannesson H."/>
        </authorList>
    </citation>
    <scope>NUCLEOTIDE SEQUENCE</scope>
    <source>
        <strain evidence="8">CBS 123565</strain>
    </source>
</reference>
<evidence type="ECO:0000256" key="3">
    <source>
        <dbReference type="ARBA" id="ARBA00022694"/>
    </source>
</evidence>
<dbReference type="Proteomes" id="UP001304895">
    <property type="component" value="Unassembled WGS sequence"/>
</dbReference>
<keyword evidence="5" id="KW-0067">ATP-binding</keyword>
<dbReference type="EC" id="6.3.4.19" evidence="1"/>
<dbReference type="GO" id="GO:0008033">
    <property type="term" value="P:tRNA processing"/>
    <property type="evidence" value="ECO:0007669"/>
    <property type="project" value="UniProtKB-KW"/>
</dbReference>
<evidence type="ECO:0000256" key="6">
    <source>
        <dbReference type="ARBA" id="ARBA00048539"/>
    </source>
</evidence>
<dbReference type="SUPFAM" id="SSF52402">
    <property type="entry name" value="Adenine nucleotide alpha hydrolases-like"/>
    <property type="match status" value="1"/>
</dbReference>
<dbReference type="HAMAP" id="MF_01161">
    <property type="entry name" value="tRNA_Ile_lys_synt"/>
    <property type="match status" value="1"/>
</dbReference>
<dbReference type="EMBL" id="MU853413">
    <property type="protein sequence ID" value="KAK4133242.1"/>
    <property type="molecule type" value="Genomic_DNA"/>
</dbReference>
<keyword evidence="4" id="KW-0547">Nucleotide-binding</keyword>
<evidence type="ECO:0000313" key="8">
    <source>
        <dbReference type="EMBL" id="KAK4133242.1"/>
    </source>
</evidence>
<dbReference type="GO" id="GO:0005524">
    <property type="term" value="F:ATP binding"/>
    <property type="evidence" value="ECO:0007669"/>
    <property type="project" value="UniProtKB-KW"/>
</dbReference>
<sequence>MSTIPALNPVYRGARAVRIDEFCDALRATCPPRFPRTRPRMHHPIGLAISGGVDSMALAYLCAQLKRKDHWFKVADHFMSTPYAVIVNHGLREGSSAEAQKVADIVRKLGLKHHVMKVRWPNAGQDFNPNDLPNVETLARQLRYQRLGMFCKTCTLPSLLTAHHEDDQYETVLMRLLSGHGYRGLQGMRPATDIPECYDIHGVYQSGLIDDQRLESPLYNMRPTAPERSQIKRALRHEVDPAIIAREIEAGLGATPGYLEDEYDGVAKGNRGAPLLPPLEIEDGGVMVYRPLLHFSKDRLVATCVEAGIPWFEDHTNADQTLTLRNAVRHMTRSHRLPAALQKPAVLRLAERCRARVAAEEAEAGRLLDRALIHEFSTNAGTVMVTLPRLAFPTAPRASSRSPAGREKRIRHYRHIAALLTRRLLSMATPERELSQVTQLGPLVSMLFPALTQDSAPAPEPKPYVICGVHFIPVIGDHPIRWLLTRAPHVSHMPRPSATFYELPLAKRVHKHPSQWKAHTDMIDGQNYDGRYWVRIIHRLPGRILVAPYEVEHHKAFREGLADDKARKEFSAMLRRYAPGKVRYTLPAVYATIDMDLKQGGKLQLLALPTLGVTLPGVDNWLQSDIRYRKLDSQLLRLSKLGGREVGRHELRHRARFTYRGARPQRRKDALLRRL</sequence>
<accession>A0AAN6UHR4</accession>
<evidence type="ECO:0000256" key="1">
    <source>
        <dbReference type="ARBA" id="ARBA00013267"/>
    </source>
</evidence>
<keyword evidence="3" id="KW-0819">tRNA processing</keyword>
<dbReference type="InterPro" id="IPR014729">
    <property type="entry name" value="Rossmann-like_a/b/a_fold"/>
</dbReference>
<gene>
    <name evidence="8" type="ORF">BT67DRAFT_424130</name>
</gene>
<feature type="domain" description="tRNA(Ile)-lysidine/2-thiocytidine synthase N-terminal" evidence="7">
    <location>
        <begin position="285"/>
        <end position="330"/>
    </location>
</feature>
<keyword evidence="9" id="KW-1185">Reference proteome</keyword>
<dbReference type="InterPro" id="IPR012795">
    <property type="entry name" value="tRNA_Ile_lys_synt_N"/>
</dbReference>